<dbReference type="InterPro" id="IPR058265">
    <property type="entry name" value="DUF7959"/>
</dbReference>
<dbReference type="OrthoDB" id="5983572at2759"/>
<dbReference type="PANTHER" id="PTHR36902">
    <property type="entry name" value="ENRICHED IN SURFACE-LABELED PROTEOME PROTEIN 9"/>
    <property type="match status" value="1"/>
</dbReference>
<dbReference type="Pfam" id="PF25899">
    <property type="entry name" value="DUF7959"/>
    <property type="match status" value="1"/>
</dbReference>
<dbReference type="EMBL" id="NEDP02000798">
    <property type="protein sequence ID" value="OWF54950.1"/>
    <property type="molecule type" value="Genomic_DNA"/>
</dbReference>
<feature type="transmembrane region" description="Helical" evidence="2">
    <location>
        <begin position="675"/>
        <end position="699"/>
    </location>
</feature>
<evidence type="ECO:0000313" key="7">
    <source>
        <dbReference type="Proteomes" id="UP000242188"/>
    </source>
</evidence>
<dbReference type="InterPro" id="IPR058831">
    <property type="entry name" value="LolA-like_dom_2nd"/>
</dbReference>
<reference evidence="6 7" key="1">
    <citation type="journal article" date="2017" name="Nat. Ecol. Evol.">
        <title>Scallop genome provides insights into evolution of bilaterian karyotype and development.</title>
        <authorList>
            <person name="Wang S."/>
            <person name="Zhang J."/>
            <person name="Jiao W."/>
            <person name="Li J."/>
            <person name="Xun X."/>
            <person name="Sun Y."/>
            <person name="Guo X."/>
            <person name="Huan P."/>
            <person name="Dong B."/>
            <person name="Zhang L."/>
            <person name="Hu X."/>
            <person name="Sun X."/>
            <person name="Wang J."/>
            <person name="Zhao C."/>
            <person name="Wang Y."/>
            <person name="Wang D."/>
            <person name="Huang X."/>
            <person name="Wang R."/>
            <person name="Lv J."/>
            <person name="Li Y."/>
            <person name="Zhang Z."/>
            <person name="Liu B."/>
            <person name="Lu W."/>
            <person name="Hui Y."/>
            <person name="Liang J."/>
            <person name="Zhou Z."/>
            <person name="Hou R."/>
            <person name="Li X."/>
            <person name="Liu Y."/>
            <person name="Li H."/>
            <person name="Ning X."/>
            <person name="Lin Y."/>
            <person name="Zhao L."/>
            <person name="Xing Q."/>
            <person name="Dou J."/>
            <person name="Li Y."/>
            <person name="Mao J."/>
            <person name="Guo H."/>
            <person name="Dou H."/>
            <person name="Li T."/>
            <person name="Mu C."/>
            <person name="Jiang W."/>
            <person name="Fu Q."/>
            <person name="Fu X."/>
            <person name="Miao Y."/>
            <person name="Liu J."/>
            <person name="Yu Q."/>
            <person name="Li R."/>
            <person name="Liao H."/>
            <person name="Li X."/>
            <person name="Kong Y."/>
            <person name="Jiang Z."/>
            <person name="Chourrout D."/>
            <person name="Li R."/>
            <person name="Bao Z."/>
        </authorList>
    </citation>
    <scope>NUCLEOTIDE SEQUENCE [LARGE SCALE GENOMIC DNA]</scope>
    <source>
        <strain evidence="6 7">PY_sf001</strain>
    </source>
</reference>
<dbReference type="Pfam" id="PF25898">
    <property type="entry name" value="LolA_2nd_metazoa"/>
    <property type="match status" value="1"/>
</dbReference>
<dbReference type="Proteomes" id="UP000242188">
    <property type="component" value="Unassembled WGS sequence"/>
</dbReference>
<evidence type="ECO:0000256" key="1">
    <source>
        <dbReference type="SAM" id="MobiDB-lite"/>
    </source>
</evidence>
<dbReference type="PANTHER" id="PTHR36902:SF1">
    <property type="entry name" value="ENRICHED IN SURFACE-LABELED PROTEOME PROTEIN 9"/>
    <property type="match status" value="1"/>
</dbReference>
<accession>A0A210R1K5</accession>
<keyword evidence="3" id="KW-0732">Signal</keyword>
<feature type="compositionally biased region" description="Basic residues" evidence="1">
    <location>
        <begin position="624"/>
        <end position="635"/>
    </location>
</feature>
<sequence length="713" mass="80557">MMFSDKKYFLWTLLVLSGYRISSGQFHPEFCTPLPGNLTKGPVLPTLSNQYYTTAEWRQMSSEKSVYIQEYFDEPGQRAVVKATGLYDPGDTVINMNYYNTKERLYIQGGSCTADQLDTEGFFGFPYTEQNKTAHLLNANDALEFGRMFNETYLGTDTIRDIPVYHWRSCGYHDYLKTMVEIDFYFSIPGEWESASGVSSVPVRSVIRRRESTTTQQPVQTIVWSETEEYDYLYFQEGLPSDLTVFQIPEGVYCTNRPNDKTIPIVAGYFSFKAEVTFSKDNVTGILNEWYDYKTQVVRVDSENIPSPYIVTAGTQDPIQQIHDFFSGLSYNIDGVTGECHVTPISQHGFDVRYIDPNHVTIKSPQQFFDLGNKSAQYVGQRTVRDIPCDVWVATRTNYPPNSNETTIWEWYFSHGNWKISQASGNHIQRPLKIVITFTKNNAKIIYNIFDFETKRPEISPFNVHPCYNETNIRYVRLNFTGPLLLVSPHPQLVKQSAHVALQKVMRVSMLRVIGIQTVFDNYGLYIGFVLFGPPEVDGNWKGKVNITSLEDAFNNLRKNTNRGSFQFAVNVIENNIIQSGHFHAVPNSVRVAMKDEDGKIVDIITKSSTQQTMTSETTTTKQSTHHSHTYRTPHKGPTPKPSISVPTSASGNSTPLSSPQHTAPSSHTGMSGGAVAGLSVAMVIVGVLIGAAAAILYIRRKYPSDFEMSEFR</sequence>
<protein>
    <submittedName>
        <fullName evidence="6">Uncharacterized protein</fullName>
    </submittedName>
</protein>
<evidence type="ECO:0000256" key="2">
    <source>
        <dbReference type="SAM" id="Phobius"/>
    </source>
</evidence>
<evidence type="ECO:0000313" key="6">
    <source>
        <dbReference type="EMBL" id="OWF54950.1"/>
    </source>
</evidence>
<feature type="compositionally biased region" description="Polar residues" evidence="1">
    <location>
        <begin position="645"/>
        <end position="670"/>
    </location>
</feature>
<evidence type="ECO:0000256" key="3">
    <source>
        <dbReference type="SAM" id="SignalP"/>
    </source>
</evidence>
<evidence type="ECO:0000259" key="5">
    <source>
        <dbReference type="Pfam" id="PF25899"/>
    </source>
</evidence>
<keyword evidence="7" id="KW-1185">Reference proteome</keyword>
<keyword evidence="2" id="KW-0472">Membrane</keyword>
<feature type="chain" id="PRO_5012171226" evidence="3">
    <location>
        <begin position="25"/>
        <end position="713"/>
    </location>
</feature>
<organism evidence="6 7">
    <name type="scientific">Mizuhopecten yessoensis</name>
    <name type="common">Japanese scallop</name>
    <name type="synonym">Patinopecten yessoensis</name>
    <dbReference type="NCBI Taxonomy" id="6573"/>
    <lineage>
        <taxon>Eukaryota</taxon>
        <taxon>Metazoa</taxon>
        <taxon>Spiralia</taxon>
        <taxon>Lophotrochozoa</taxon>
        <taxon>Mollusca</taxon>
        <taxon>Bivalvia</taxon>
        <taxon>Autobranchia</taxon>
        <taxon>Pteriomorphia</taxon>
        <taxon>Pectinida</taxon>
        <taxon>Pectinoidea</taxon>
        <taxon>Pectinidae</taxon>
        <taxon>Mizuhopecten</taxon>
    </lineage>
</organism>
<feature type="signal peptide" evidence="3">
    <location>
        <begin position="1"/>
        <end position="24"/>
    </location>
</feature>
<comment type="caution">
    <text evidence="6">The sequence shown here is derived from an EMBL/GenBank/DDBJ whole genome shotgun (WGS) entry which is preliminary data.</text>
</comment>
<gene>
    <name evidence="6" type="ORF">KP79_PYT17928</name>
</gene>
<proteinExistence type="predicted"/>
<name>A0A210R1K5_MIZYE</name>
<feature type="region of interest" description="Disordered" evidence="1">
    <location>
        <begin position="606"/>
        <end position="671"/>
    </location>
</feature>
<feature type="domain" description="DUF7959" evidence="5">
    <location>
        <begin position="499"/>
        <end position="573"/>
    </location>
</feature>
<keyword evidence="2" id="KW-1133">Transmembrane helix</keyword>
<feature type="compositionally biased region" description="Low complexity" evidence="1">
    <location>
        <begin position="606"/>
        <end position="623"/>
    </location>
</feature>
<keyword evidence="2" id="KW-0812">Transmembrane</keyword>
<evidence type="ECO:0000259" key="4">
    <source>
        <dbReference type="Pfam" id="PF25898"/>
    </source>
</evidence>
<feature type="domain" description="LolA-like" evidence="4">
    <location>
        <begin position="249"/>
        <end position="468"/>
    </location>
</feature>
<dbReference type="AlphaFoldDB" id="A0A210R1K5"/>
<dbReference type="STRING" id="6573.A0A210R1K5"/>